<dbReference type="GO" id="GO:0004527">
    <property type="term" value="F:exonuclease activity"/>
    <property type="evidence" value="ECO:0007669"/>
    <property type="project" value="UniProtKB-KW"/>
</dbReference>
<evidence type="ECO:0000313" key="2">
    <source>
        <dbReference type="EMBL" id="MBU6113158.1"/>
    </source>
</evidence>
<dbReference type="InterPro" id="IPR018779">
    <property type="entry name" value="RecJ_C"/>
</dbReference>
<protein>
    <submittedName>
        <fullName evidence="2">Single-stranded-DNA-specific exonuclease C-terminal domain-containing protein</fullName>
    </submittedName>
</protein>
<keyword evidence="2" id="KW-0378">Hydrolase</keyword>
<proteinExistence type="predicted"/>
<dbReference type="EMBL" id="JAHLZN010000005">
    <property type="protein sequence ID" value="MBU6113158.1"/>
    <property type="molecule type" value="Genomic_DNA"/>
</dbReference>
<feature type="domain" description="Single-stranded-DNA-specific exonuclease RecJ C-terminal" evidence="1">
    <location>
        <begin position="2"/>
        <end position="67"/>
    </location>
</feature>
<organism evidence="2 3">
    <name type="scientific">Mammaliicoccus lentus</name>
    <name type="common">Staphylococcus lentus</name>
    <dbReference type="NCBI Taxonomy" id="42858"/>
    <lineage>
        <taxon>Bacteria</taxon>
        <taxon>Bacillati</taxon>
        <taxon>Bacillota</taxon>
        <taxon>Bacilli</taxon>
        <taxon>Bacillales</taxon>
        <taxon>Staphylococcaceae</taxon>
        <taxon>Mammaliicoccus</taxon>
    </lineage>
</organism>
<dbReference type="RefSeq" id="WP_216683365.1">
    <property type="nucleotide sequence ID" value="NZ_JAHLZN010000005.1"/>
</dbReference>
<accession>A0ABS6GUS2</accession>
<feature type="non-terminal residue" evidence="2">
    <location>
        <position position="1"/>
    </location>
</feature>
<reference evidence="2 3" key="1">
    <citation type="submission" date="2021-06" db="EMBL/GenBank/DDBJ databases">
        <title>Staphylococcus lentus K169 genome sequencing.</title>
        <authorList>
            <person name="Sundareshan S."/>
            <person name="Akhila D.S."/>
            <person name="Prachi D."/>
            <person name="Sivakumar R."/>
            <person name="Rajendhran J."/>
            <person name="Isloor S."/>
            <person name="Hegde N.R."/>
        </authorList>
    </citation>
    <scope>NUCLEOTIDE SEQUENCE [LARGE SCALE GENOMIC DNA]</scope>
    <source>
        <strain evidence="2 3">K169</strain>
    </source>
</reference>
<evidence type="ECO:0000313" key="3">
    <source>
        <dbReference type="Proteomes" id="UP000770161"/>
    </source>
</evidence>
<evidence type="ECO:0000259" key="1">
    <source>
        <dbReference type="Pfam" id="PF10141"/>
    </source>
</evidence>
<keyword evidence="2" id="KW-0540">Nuclease</keyword>
<gene>
    <name evidence="2" type="ORF">KQ656_04265</name>
</gene>
<dbReference type="Proteomes" id="UP000770161">
    <property type="component" value="Unassembled WGS sequence"/>
</dbReference>
<keyword evidence="3" id="KW-1185">Reference proteome</keyword>
<sequence length="78" mass="9145">NPDQLKFILNCFYELDFITINDGIIKVNKEAEKNSIQSAPLYQEKKRQIEIEKTLLYNDSQSLIKWIQSLIGNVEEEV</sequence>
<dbReference type="Pfam" id="PF10141">
    <property type="entry name" value="ssDNA-exonuc_C"/>
    <property type="match status" value="1"/>
</dbReference>
<keyword evidence="2" id="KW-0269">Exonuclease</keyword>
<comment type="caution">
    <text evidence="2">The sequence shown here is derived from an EMBL/GenBank/DDBJ whole genome shotgun (WGS) entry which is preliminary data.</text>
</comment>
<name>A0ABS6GUS2_MAMLE</name>